<sequence length="290" mass="32738">MKTTIFTKVFGERRLDDIIDIAADCNYDAVELMGREPHFGVETSDERARDLKTQLDENDLEVSCLATYTGKYIGKSEEDCEKTLRKLTRFLELAEIMGCPRIRHGPGGPPSRKATDEEYQVGAKWMRRAADVAAEYNTTLLIEIHSNRIVESATDAERMLSLIDRDNVGIIHDAGNMYISDVEYGRKSVAQLGDALQHVHVKDELRRADSIYPGCFELETKRGDELFEPRLLGTGEVDHGPLFEALAERGYDGYVTAECHRPADDEMDAVAIARHERAEIERLWEQAQTG</sequence>
<dbReference type="SUPFAM" id="SSF51658">
    <property type="entry name" value="Xylose isomerase-like"/>
    <property type="match status" value="1"/>
</dbReference>
<evidence type="ECO:0000313" key="3">
    <source>
        <dbReference type="Proteomes" id="UP000186914"/>
    </source>
</evidence>
<evidence type="ECO:0000259" key="1">
    <source>
        <dbReference type="Pfam" id="PF01261"/>
    </source>
</evidence>
<organism evidence="2 3">
    <name type="scientific">Haladaptatus litoreus</name>
    <dbReference type="NCBI Taxonomy" id="553468"/>
    <lineage>
        <taxon>Archaea</taxon>
        <taxon>Methanobacteriati</taxon>
        <taxon>Methanobacteriota</taxon>
        <taxon>Stenosarchaea group</taxon>
        <taxon>Halobacteria</taxon>
        <taxon>Halobacteriales</taxon>
        <taxon>Haladaptataceae</taxon>
        <taxon>Haladaptatus</taxon>
    </lineage>
</organism>
<reference evidence="3" key="1">
    <citation type="submission" date="2017-01" db="EMBL/GenBank/DDBJ databases">
        <authorList>
            <person name="Varghese N."/>
            <person name="Submissions S."/>
        </authorList>
    </citation>
    <scope>NUCLEOTIDE SEQUENCE [LARGE SCALE GENOMIC DNA]</scope>
    <source>
        <strain evidence="3">CGMCC 1.7737</strain>
    </source>
</reference>
<protein>
    <submittedName>
        <fullName evidence="2">Sugar phosphate isomerase/epimerase</fullName>
    </submittedName>
</protein>
<dbReference type="OrthoDB" id="372143at2157"/>
<dbReference type="RefSeq" id="WP_076431469.1">
    <property type="nucleotide sequence ID" value="NZ_FTNO01000004.1"/>
</dbReference>
<dbReference type="EMBL" id="FTNO01000004">
    <property type="protein sequence ID" value="SIR74876.1"/>
    <property type="molecule type" value="Genomic_DNA"/>
</dbReference>
<dbReference type="Gene3D" id="3.20.20.150">
    <property type="entry name" value="Divalent-metal-dependent TIM barrel enzymes"/>
    <property type="match status" value="1"/>
</dbReference>
<accession>A0A1N7DGB4</accession>
<dbReference type="Proteomes" id="UP000186914">
    <property type="component" value="Unassembled WGS sequence"/>
</dbReference>
<dbReference type="PANTHER" id="PTHR12110:SF21">
    <property type="entry name" value="XYLOSE ISOMERASE-LIKE TIM BARREL DOMAIN-CONTAINING PROTEIN"/>
    <property type="match status" value="1"/>
</dbReference>
<gene>
    <name evidence="2" type="ORF">SAMN05421858_3597</name>
</gene>
<keyword evidence="2" id="KW-0413">Isomerase</keyword>
<dbReference type="Pfam" id="PF01261">
    <property type="entry name" value="AP_endonuc_2"/>
    <property type="match status" value="1"/>
</dbReference>
<dbReference type="InterPro" id="IPR013022">
    <property type="entry name" value="Xyl_isomerase-like_TIM-brl"/>
</dbReference>
<name>A0A1N7DGB4_9EURY</name>
<proteinExistence type="predicted"/>
<keyword evidence="3" id="KW-1185">Reference proteome</keyword>
<dbReference type="AlphaFoldDB" id="A0A1N7DGB4"/>
<dbReference type="InterPro" id="IPR036237">
    <property type="entry name" value="Xyl_isomerase-like_sf"/>
</dbReference>
<dbReference type="GO" id="GO:0016853">
    <property type="term" value="F:isomerase activity"/>
    <property type="evidence" value="ECO:0007669"/>
    <property type="project" value="UniProtKB-KW"/>
</dbReference>
<evidence type="ECO:0000313" key="2">
    <source>
        <dbReference type="EMBL" id="SIR74876.1"/>
    </source>
</evidence>
<dbReference type="PANTHER" id="PTHR12110">
    <property type="entry name" value="HYDROXYPYRUVATE ISOMERASE"/>
    <property type="match status" value="1"/>
</dbReference>
<dbReference type="InterPro" id="IPR050312">
    <property type="entry name" value="IolE/XylAMocC-like"/>
</dbReference>
<feature type="domain" description="Xylose isomerase-like TIM barrel" evidence="1">
    <location>
        <begin position="19"/>
        <end position="268"/>
    </location>
</feature>